<accession>A0A8S1YR44</accession>
<evidence type="ECO:0000313" key="4">
    <source>
        <dbReference type="Proteomes" id="UP000683925"/>
    </source>
</evidence>
<dbReference type="Proteomes" id="UP000683925">
    <property type="component" value="Unassembled WGS sequence"/>
</dbReference>
<gene>
    <name evidence="3" type="ORF">POCTA_138.1.T1690024</name>
</gene>
<feature type="coiled-coil region" evidence="1">
    <location>
        <begin position="43"/>
        <end position="85"/>
    </location>
</feature>
<feature type="domain" description="TLDc" evidence="2">
    <location>
        <begin position="408"/>
        <end position="578"/>
    </location>
</feature>
<comment type="caution">
    <text evidence="3">The sequence shown here is derived from an EMBL/GenBank/DDBJ whole genome shotgun (WGS) entry which is preliminary data.</text>
</comment>
<proteinExistence type="predicted"/>
<name>A0A8S1YR44_PAROT</name>
<sequence>MIDIDSKNKKIEERFVCVDCISDHPNCQYRTIEKINQQWNHTKKQQDRVLSELKTKRQEKQEKLNQQIAIMRKNYNQQLNEISEKLITEFSLPPTSKPIEINKIKQTSLQQLSNEELLSNINQILQNDKENMVQDSKIEYLKSKDSVFQKEIQSRLEHLKQHEQLDIQESINILQEIQNDNQIQGIVQLQQQIQESTKKNQVQLIYKEDLDELINSSKYIYCQKSLLNETIQKFQEHLAKIKTFESKMQQSLDNLVFTSIQKQTNEYKNKFEKDFNQLMKFCEIEKLEKNFETLQQHYEKSQIERNQYLESIEKDYKLKIQKQNNIIEELENILKNTEDKLKNKVEEENLLNERLKEENSKNEKFQQKLNDQQIKHDKEIKSLNEQINKIRTELNSRLQFKVLDIKPKILTDDYWIKLFFILQEKSKKTIKEFQLIFQGTRDGLNNNSFWNKCNGKCNLLMIFQSQSGYIFGGYSPCRWQNNTSYVQDDTLSSFIFSQTHDSIYPLILDKKKYAIYCNSGYGPCFGDGHDICINSDFKDGYSNIGNSYKLDKYDNKKSTHIFGQEKSNITECEIFEIKFI</sequence>
<keyword evidence="4" id="KW-1185">Reference proteome</keyword>
<evidence type="ECO:0000313" key="3">
    <source>
        <dbReference type="EMBL" id="CAD8214094.1"/>
    </source>
</evidence>
<evidence type="ECO:0000259" key="2">
    <source>
        <dbReference type="PROSITE" id="PS51886"/>
    </source>
</evidence>
<dbReference type="OrthoDB" id="10001977at2759"/>
<feature type="coiled-coil region" evidence="1">
    <location>
        <begin position="284"/>
        <end position="393"/>
    </location>
</feature>
<evidence type="ECO:0000256" key="1">
    <source>
        <dbReference type="SAM" id="Coils"/>
    </source>
</evidence>
<dbReference type="AlphaFoldDB" id="A0A8S1YR44"/>
<reference evidence="3" key="1">
    <citation type="submission" date="2021-01" db="EMBL/GenBank/DDBJ databases">
        <authorList>
            <consortium name="Genoscope - CEA"/>
            <person name="William W."/>
        </authorList>
    </citation>
    <scope>NUCLEOTIDE SEQUENCE</scope>
</reference>
<dbReference type="Pfam" id="PF07534">
    <property type="entry name" value="TLD"/>
    <property type="match status" value="1"/>
</dbReference>
<dbReference type="PANTHER" id="PTHR23354">
    <property type="entry name" value="NUCLEOLAR PROTEIN 7/ESTROGEN RECEPTOR COACTIVATOR-RELATED"/>
    <property type="match status" value="1"/>
</dbReference>
<dbReference type="InterPro" id="IPR006571">
    <property type="entry name" value="TLDc_dom"/>
</dbReference>
<dbReference type="EMBL" id="CAJJDP010000172">
    <property type="protein sequence ID" value="CAD8214094.1"/>
    <property type="molecule type" value="Genomic_DNA"/>
</dbReference>
<organism evidence="3 4">
    <name type="scientific">Paramecium octaurelia</name>
    <dbReference type="NCBI Taxonomy" id="43137"/>
    <lineage>
        <taxon>Eukaryota</taxon>
        <taxon>Sar</taxon>
        <taxon>Alveolata</taxon>
        <taxon>Ciliophora</taxon>
        <taxon>Intramacronucleata</taxon>
        <taxon>Oligohymenophorea</taxon>
        <taxon>Peniculida</taxon>
        <taxon>Parameciidae</taxon>
        <taxon>Paramecium</taxon>
    </lineage>
</organism>
<keyword evidence="1" id="KW-0175">Coiled coil</keyword>
<protein>
    <recommendedName>
        <fullName evidence="2">TLDc domain-containing protein</fullName>
    </recommendedName>
</protein>
<dbReference type="PROSITE" id="PS51886">
    <property type="entry name" value="TLDC"/>
    <property type="match status" value="1"/>
</dbReference>
<dbReference type="PANTHER" id="PTHR23354:SF122">
    <property type="entry name" value="GTPASE-ACTIVATING PROTEIN SKYWALKER"/>
    <property type="match status" value="1"/>
</dbReference>